<dbReference type="PANTHER" id="PTHR24096:SF149">
    <property type="entry name" value="AMP-BINDING DOMAIN-CONTAINING PROTEIN-RELATED"/>
    <property type="match status" value="1"/>
</dbReference>
<sequence length="560" mass="61304">MASSTIISGSQCPLGLDDKITVPELMLKYNPDLCPPDKVVHIDTIANKSLTYQGVRDQAAKCAWGLKNKLGVKKGDKILVIVPNSSDFIVLAHATLWLGAIFSPLNPSSLAKDIAHAVNLVQPSYLAIHPSILEAVESAFSSLGLTKSTRPTLFTLIGRSNNIKLFPDDITGSGPDETLAPYSVGSGTTKDLTAFIVFSSGTTGKIKGVQLSHYNLVSNLIQTRISVPGMMNSSSRECFFPPYCHVYGLSVVVLVGMWVGSFTCGIPAFDFELFCSKMAEYKATWAHIVPPIAVELAQSQTVLKYDLSDLKTILIAAAPTKRALQIKLKTRFGEDTKIIQGFGMSECSPTVMLQSPLDDESNIGSVGKVIVGTDVRLVDPVTLKDVPRGEEGELWVRGPQTMMGYYNNEAATRETYVGEWLRTGDIMRVDENDNFWITDRLKELIKYKGFQVPPSELEDILLQHESVIDAAVTSIYSDEQATELPIAYVTLHSRHDATKAPAERQAVLDNIRTWIDGQVAGYKKIRGGVWELKSLPKTPSGKILRKDLPCRVAEARAAKL</sequence>
<dbReference type="RefSeq" id="XP_016227264.1">
    <property type="nucleotide sequence ID" value="XM_016367746.1"/>
</dbReference>
<dbReference type="InterPro" id="IPR045851">
    <property type="entry name" value="AMP-bd_C_sf"/>
</dbReference>
<dbReference type="InterPro" id="IPR025110">
    <property type="entry name" value="AMP-bd_C"/>
</dbReference>
<dbReference type="InterPro" id="IPR042099">
    <property type="entry name" value="ANL_N_sf"/>
</dbReference>
<dbReference type="EMBL" id="KN847521">
    <property type="protein sequence ID" value="KIV95690.1"/>
    <property type="molecule type" value="Genomic_DNA"/>
</dbReference>
<dbReference type="GeneID" id="27321158"/>
<dbReference type="OMA" id="HITGRKT"/>
<evidence type="ECO:0000256" key="1">
    <source>
        <dbReference type="ARBA" id="ARBA00006432"/>
    </source>
</evidence>
<evidence type="ECO:0008006" key="7">
    <source>
        <dbReference type="Google" id="ProtNLM"/>
    </source>
</evidence>
<protein>
    <recommendedName>
        <fullName evidence="7">AMP-dependent synthetase/ligase domain-containing protein</fullName>
    </recommendedName>
</protein>
<dbReference type="GO" id="GO:0016405">
    <property type="term" value="F:CoA-ligase activity"/>
    <property type="evidence" value="ECO:0007669"/>
    <property type="project" value="TreeGrafter"/>
</dbReference>
<dbReference type="Gene3D" id="3.30.300.30">
    <property type="match status" value="1"/>
</dbReference>
<dbReference type="OrthoDB" id="4117334at2759"/>
<proteinExistence type="inferred from homology"/>
<evidence type="ECO:0000313" key="6">
    <source>
        <dbReference type="Proteomes" id="UP000054302"/>
    </source>
</evidence>
<name>A0A0D1X1P2_EXOME</name>
<dbReference type="Pfam" id="PF13193">
    <property type="entry name" value="AMP-binding_C"/>
    <property type="match status" value="1"/>
</dbReference>
<keyword evidence="2" id="KW-0436">Ligase</keyword>
<feature type="domain" description="AMP-dependent synthetase/ligase" evidence="3">
    <location>
        <begin position="36"/>
        <end position="406"/>
    </location>
</feature>
<dbReference type="PANTHER" id="PTHR24096">
    <property type="entry name" value="LONG-CHAIN-FATTY-ACID--COA LIGASE"/>
    <property type="match status" value="1"/>
</dbReference>
<organism evidence="5 6">
    <name type="scientific">Exophiala mesophila</name>
    <name type="common">Black yeast-like fungus</name>
    <dbReference type="NCBI Taxonomy" id="212818"/>
    <lineage>
        <taxon>Eukaryota</taxon>
        <taxon>Fungi</taxon>
        <taxon>Dikarya</taxon>
        <taxon>Ascomycota</taxon>
        <taxon>Pezizomycotina</taxon>
        <taxon>Eurotiomycetes</taxon>
        <taxon>Chaetothyriomycetidae</taxon>
        <taxon>Chaetothyriales</taxon>
        <taxon>Herpotrichiellaceae</taxon>
        <taxon>Exophiala</taxon>
    </lineage>
</organism>
<reference evidence="5 6" key="1">
    <citation type="submission" date="2015-01" db="EMBL/GenBank/DDBJ databases">
        <title>The Genome Sequence of Exophiala mesophila CBS40295.</title>
        <authorList>
            <consortium name="The Broad Institute Genomics Platform"/>
            <person name="Cuomo C."/>
            <person name="de Hoog S."/>
            <person name="Gorbushina A."/>
            <person name="Stielow B."/>
            <person name="Teixiera M."/>
            <person name="Abouelleil A."/>
            <person name="Chapman S.B."/>
            <person name="Priest M."/>
            <person name="Young S.K."/>
            <person name="Wortman J."/>
            <person name="Nusbaum C."/>
            <person name="Birren B."/>
        </authorList>
    </citation>
    <scope>NUCLEOTIDE SEQUENCE [LARGE SCALE GENOMIC DNA]</scope>
    <source>
        <strain evidence="5 6">CBS 40295</strain>
    </source>
</reference>
<keyword evidence="6" id="KW-1185">Reference proteome</keyword>
<accession>A0A0D1X1P2</accession>
<dbReference type="AlphaFoldDB" id="A0A0D1X1P2"/>
<dbReference type="HOGENOM" id="CLU_000022_59_2_1"/>
<dbReference type="STRING" id="212818.A0A0D1X1P2"/>
<evidence type="ECO:0000259" key="3">
    <source>
        <dbReference type="Pfam" id="PF00501"/>
    </source>
</evidence>
<dbReference type="VEuPathDB" id="FungiDB:PV10_03313"/>
<dbReference type="InterPro" id="IPR000873">
    <property type="entry name" value="AMP-dep_synth/lig_dom"/>
</dbReference>
<evidence type="ECO:0000256" key="2">
    <source>
        <dbReference type="ARBA" id="ARBA00022598"/>
    </source>
</evidence>
<feature type="domain" description="AMP-binding enzyme C-terminal" evidence="4">
    <location>
        <begin position="456"/>
        <end position="542"/>
    </location>
</feature>
<comment type="similarity">
    <text evidence="1">Belongs to the ATP-dependent AMP-binding enzyme family.</text>
</comment>
<gene>
    <name evidence="5" type="ORF">PV10_03313</name>
</gene>
<evidence type="ECO:0000259" key="4">
    <source>
        <dbReference type="Pfam" id="PF13193"/>
    </source>
</evidence>
<dbReference type="SUPFAM" id="SSF56801">
    <property type="entry name" value="Acetyl-CoA synthetase-like"/>
    <property type="match status" value="1"/>
</dbReference>
<dbReference type="Gene3D" id="3.40.50.12780">
    <property type="entry name" value="N-terminal domain of ligase-like"/>
    <property type="match status" value="1"/>
</dbReference>
<dbReference type="PROSITE" id="PS00455">
    <property type="entry name" value="AMP_BINDING"/>
    <property type="match status" value="1"/>
</dbReference>
<dbReference type="Proteomes" id="UP000054302">
    <property type="component" value="Unassembled WGS sequence"/>
</dbReference>
<dbReference type="Pfam" id="PF00501">
    <property type="entry name" value="AMP-binding"/>
    <property type="match status" value="1"/>
</dbReference>
<dbReference type="InterPro" id="IPR020845">
    <property type="entry name" value="AMP-binding_CS"/>
</dbReference>
<evidence type="ECO:0000313" key="5">
    <source>
        <dbReference type="EMBL" id="KIV95690.1"/>
    </source>
</evidence>